<dbReference type="Proteomes" id="UP000238916">
    <property type="component" value="Unassembled WGS sequence"/>
</dbReference>
<protein>
    <recommendedName>
        <fullName evidence="3">Restriction endonuclease type IV Mrr domain-containing protein</fullName>
    </recommendedName>
</protein>
<gene>
    <name evidence="1" type="ORF">SBF1_6450001</name>
</gene>
<evidence type="ECO:0008006" key="3">
    <source>
        <dbReference type="Google" id="ProtNLM"/>
    </source>
</evidence>
<dbReference type="EMBL" id="OMOF01000607">
    <property type="protein sequence ID" value="SPF53203.1"/>
    <property type="molecule type" value="Genomic_DNA"/>
</dbReference>
<organism evidence="1 2">
    <name type="scientific">Candidatus Desulfosporosinus infrequens</name>
    <dbReference type="NCBI Taxonomy" id="2043169"/>
    <lineage>
        <taxon>Bacteria</taxon>
        <taxon>Bacillati</taxon>
        <taxon>Bacillota</taxon>
        <taxon>Clostridia</taxon>
        <taxon>Eubacteriales</taxon>
        <taxon>Desulfitobacteriaceae</taxon>
        <taxon>Desulfosporosinus</taxon>
    </lineage>
</organism>
<sequence length="117" mass="13704">MKQGNEFWEFLINEFKSRYVVFEFKNYSEKIKQTQIYTTEKYLFQTALRNVGFIISRMGASTNAIKSAKGVLRETGKLIVNLTDYDLKEMLNMKDSGSEPSDYLFSIVDKFLLELEK</sequence>
<name>A0A2U3LMQ0_9FIRM</name>
<dbReference type="OrthoDB" id="6691177at2"/>
<dbReference type="AlphaFoldDB" id="A0A2U3LMQ0"/>
<reference evidence="2" key="1">
    <citation type="submission" date="2018-02" db="EMBL/GenBank/DDBJ databases">
        <authorList>
            <person name="Hausmann B."/>
        </authorList>
    </citation>
    <scope>NUCLEOTIDE SEQUENCE [LARGE SCALE GENOMIC DNA]</scope>
    <source>
        <strain evidence="2">Peat soil MAG SbF1</strain>
    </source>
</reference>
<proteinExistence type="predicted"/>
<evidence type="ECO:0000313" key="2">
    <source>
        <dbReference type="Proteomes" id="UP000238916"/>
    </source>
</evidence>
<accession>A0A2U3LMQ0</accession>
<evidence type="ECO:0000313" key="1">
    <source>
        <dbReference type="EMBL" id="SPF53203.1"/>
    </source>
</evidence>